<dbReference type="Proteomes" id="UP000435649">
    <property type="component" value="Unassembled WGS sequence"/>
</dbReference>
<evidence type="ECO:0000259" key="1">
    <source>
        <dbReference type="Pfam" id="PF00717"/>
    </source>
</evidence>
<evidence type="ECO:0000313" key="2">
    <source>
        <dbReference type="EMBL" id="MST97583.1"/>
    </source>
</evidence>
<dbReference type="GO" id="GO:0003677">
    <property type="term" value="F:DNA binding"/>
    <property type="evidence" value="ECO:0007669"/>
    <property type="project" value="InterPro"/>
</dbReference>
<dbReference type="RefSeq" id="WP_154418554.1">
    <property type="nucleotide sequence ID" value="NZ_VUNS01000011.1"/>
</dbReference>
<name>A0A844G353_9BACT</name>
<reference evidence="2 3" key="1">
    <citation type="submission" date="2019-08" db="EMBL/GenBank/DDBJ databases">
        <title>In-depth cultivation of the pig gut microbiome towards novel bacterial diversity and tailored functional studies.</title>
        <authorList>
            <person name="Wylensek D."/>
            <person name="Hitch T.C.A."/>
            <person name="Clavel T."/>
        </authorList>
    </citation>
    <scope>NUCLEOTIDE SEQUENCE [LARGE SCALE GENOMIC DNA]</scope>
    <source>
        <strain evidence="2 3">BBE-744-WT-12</strain>
    </source>
</reference>
<protein>
    <recommendedName>
        <fullName evidence="1">Peptidase S24/S26A/S26B/S26C domain-containing protein</fullName>
    </recommendedName>
</protein>
<dbReference type="InterPro" id="IPR039418">
    <property type="entry name" value="LexA-like"/>
</dbReference>
<dbReference type="InterPro" id="IPR010982">
    <property type="entry name" value="Lambda_DNA-bd_dom_sf"/>
</dbReference>
<dbReference type="Gene3D" id="2.10.109.10">
    <property type="entry name" value="Umud Fragment, subunit A"/>
    <property type="match status" value="1"/>
</dbReference>
<dbReference type="AlphaFoldDB" id="A0A844G353"/>
<evidence type="ECO:0000313" key="3">
    <source>
        <dbReference type="Proteomes" id="UP000435649"/>
    </source>
</evidence>
<dbReference type="SUPFAM" id="SSF51306">
    <property type="entry name" value="LexA/Signal peptidase"/>
    <property type="match status" value="1"/>
</dbReference>
<organism evidence="2 3">
    <name type="scientific">Victivallis lenta</name>
    <dbReference type="NCBI Taxonomy" id="2606640"/>
    <lineage>
        <taxon>Bacteria</taxon>
        <taxon>Pseudomonadati</taxon>
        <taxon>Lentisphaerota</taxon>
        <taxon>Lentisphaeria</taxon>
        <taxon>Victivallales</taxon>
        <taxon>Victivallaceae</taxon>
        <taxon>Victivallis</taxon>
    </lineage>
</organism>
<dbReference type="InterPro" id="IPR036286">
    <property type="entry name" value="LexA/Signal_pep-like_sf"/>
</dbReference>
<proteinExistence type="predicted"/>
<feature type="domain" description="Peptidase S24/S26A/S26B/S26C" evidence="1">
    <location>
        <begin position="113"/>
        <end position="193"/>
    </location>
</feature>
<gene>
    <name evidence="2" type="ORF">FYJ85_11085</name>
</gene>
<keyword evidence="3" id="KW-1185">Reference proteome</keyword>
<dbReference type="InterPro" id="IPR015927">
    <property type="entry name" value="Peptidase_S24_S26A/B/C"/>
</dbReference>
<dbReference type="SUPFAM" id="SSF47413">
    <property type="entry name" value="lambda repressor-like DNA-binding domains"/>
    <property type="match status" value="1"/>
</dbReference>
<comment type="caution">
    <text evidence="2">The sequence shown here is derived from an EMBL/GenBank/DDBJ whole genome shotgun (WGS) entry which is preliminary data.</text>
</comment>
<dbReference type="EMBL" id="VUNS01000011">
    <property type="protein sequence ID" value="MST97583.1"/>
    <property type="molecule type" value="Genomic_DNA"/>
</dbReference>
<dbReference type="CDD" id="cd06529">
    <property type="entry name" value="S24_LexA-like"/>
    <property type="match status" value="1"/>
</dbReference>
<accession>A0A844G353</accession>
<sequence length="239" mass="27376">MKMIDLTLSNAIRRMRAGMKSDAALADKLGLSRMHIGRILKGKINYFEDDTWQRIEPLLKPYIKDSVTLLSKCDFVAVPLLSVAQAMEMQPATHPFGDKLAELGTNEFSYFSTAKPGDFAVLITGVSMMPWYPPGTRVLVGRDEVPRTGQRVIATLADYSEPVFKVFVDLDETRFALLSINENEGCPPIILEKMSRDWFWIWPIKESLRNEDAIDIAMREHGIHHFWETWLQKQKESEK</sequence>
<dbReference type="Pfam" id="PF00717">
    <property type="entry name" value="Peptidase_S24"/>
    <property type="match status" value="1"/>
</dbReference>